<sequence length="99" mass="11277">MRRRMREVDQLHPLVKDNAWLFGEEWRLSRSEPGLTTVLRDVLADDALLEADLIASGGQVLRDNGRTGRLDLVLQRTIHTPGLQHRLVIRVEAPECRTG</sequence>
<evidence type="ECO:0000313" key="1">
    <source>
        <dbReference type="EMBL" id="MBB5808903.1"/>
    </source>
</evidence>
<dbReference type="EMBL" id="JACHMO010000001">
    <property type="protein sequence ID" value="MBB5808903.1"/>
    <property type="molecule type" value="Genomic_DNA"/>
</dbReference>
<organism evidence="1 2">
    <name type="scientific">Saccharothrix ecbatanensis</name>
    <dbReference type="NCBI Taxonomy" id="1105145"/>
    <lineage>
        <taxon>Bacteria</taxon>
        <taxon>Bacillati</taxon>
        <taxon>Actinomycetota</taxon>
        <taxon>Actinomycetes</taxon>
        <taxon>Pseudonocardiales</taxon>
        <taxon>Pseudonocardiaceae</taxon>
        <taxon>Saccharothrix</taxon>
    </lineage>
</organism>
<evidence type="ECO:0000313" key="2">
    <source>
        <dbReference type="Proteomes" id="UP000552097"/>
    </source>
</evidence>
<name>A0A7W9M6C0_9PSEU</name>
<keyword evidence="2" id="KW-1185">Reference proteome</keyword>
<protein>
    <submittedName>
        <fullName evidence="1">Uncharacterized protein</fullName>
    </submittedName>
</protein>
<dbReference type="Proteomes" id="UP000552097">
    <property type="component" value="Unassembled WGS sequence"/>
</dbReference>
<proteinExistence type="predicted"/>
<dbReference type="AlphaFoldDB" id="A0A7W9M6C0"/>
<gene>
    <name evidence="1" type="ORF">F4560_008671</name>
</gene>
<accession>A0A7W9M6C0</accession>
<reference evidence="1 2" key="1">
    <citation type="submission" date="2020-08" db="EMBL/GenBank/DDBJ databases">
        <title>Sequencing the genomes of 1000 actinobacteria strains.</title>
        <authorList>
            <person name="Klenk H.-P."/>
        </authorList>
    </citation>
    <scope>NUCLEOTIDE SEQUENCE [LARGE SCALE GENOMIC DNA]</scope>
    <source>
        <strain evidence="1 2">DSM 45486</strain>
    </source>
</reference>
<comment type="caution">
    <text evidence="1">The sequence shown here is derived from an EMBL/GenBank/DDBJ whole genome shotgun (WGS) entry which is preliminary data.</text>
</comment>
<dbReference type="RefSeq" id="WP_184928741.1">
    <property type="nucleotide sequence ID" value="NZ_JACHMO010000001.1"/>
</dbReference>